<proteinExistence type="predicted"/>
<dbReference type="KEGG" id="hch:HCH_03082"/>
<organism evidence="3 4">
    <name type="scientific">Hahella chejuensis (strain KCTC 2396)</name>
    <dbReference type="NCBI Taxonomy" id="349521"/>
    <lineage>
        <taxon>Bacteria</taxon>
        <taxon>Pseudomonadati</taxon>
        <taxon>Pseudomonadota</taxon>
        <taxon>Gammaproteobacteria</taxon>
        <taxon>Oceanospirillales</taxon>
        <taxon>Hahellaceae</taxon>
        <taxon>Hahella</taxon>
    </lineage>
</organism>
<sequence length="412" mass="44620">MMSTINRHFDVIVIGAGILGCASADYLSAQGQKVLLLDRLQPASATTSQAAALLGRARGDATALDMVDETWRAIERLQTDLKEDLDLRACGSLHAGVSANAIAKLHALAEETSVRRRNVHYLDTHDLRKRLPWLQAPQDAVTVFVPEDGYIDPYRLASAYLRQARRRGATLQLDTEATEILTDSQGASGVRSADGATYHSRQIVVTGGPWSALLLRPLGLAPAMAPVRSQYWISAPDARIQPDTPVLVLPDANAYARPEVGGLLFGLRDRQRVHCSPEQLPEDIHRFSFDQDSDGVASLEDGYEDLQRWLPLLDELRIAAYVSGVSSYTPDGRFLIGALSLPGLWLASGCCGGGVGASGGFGRLIAELISGVTPFTNAELYAPTRFNTQETDPFDPVFRLRCALAREGKVSG</sequence>
<dbReference type="Pfam" id="PF01266">
    <property type="entry name" value="DAO"/>
    <property type="match status" value="1"/>
</dbReference>
<dbReference type="AlphaFoldDB" id="Q2SHM6"/>
<gene>
    <name evidence="3" type="ordered locus">HCH_03082</name>
</gene>
<evidence type="ECO:0000259" key="2">
    <source>
        <dbReference type="Pfam" id="PF01266"/>
    </source>
</evidence>
<dbReference type="SUPFAM" id="SSF51905">
    <property type="entry name" value="FAD/NAD(P)-binding domain"/>
    <property type="match status" value="1"/>
</dbReference>
<keyword evidence="1" id="KW-0560">Oxidoreductase</keyword>
<dbReference type="Proteomes" id="UP000000238">
    <property type="component" value="Chromosome"/>
</dbReference>
<dbReference type="HOGENOM" id="CLU_007884_4_3_6"/>
<accession>Q2SHM6</accession>
<dbReference type="InterPro" id="IPR036188">
    <property type="entry name" value="FAD/NAD-bd_sf"/>
</dbReference>
<protein>
    <submittedName>
        <fullName evidence="3">Glycine/D-amino acid oxidases (Deaminating)</fullName>
    </submittedName>
</protein>
<dbReference type="STRING" id="349521.HCH_03082"/>
<feature type="domain" description="FAD dependent oxidoreductase" evidence="2">
    <location>
        <begin position="10"/>
        <end position="368"/>
    </location>
</feature>
<keyword evidence="4" id="KW-1185">Reference proteome</keyword>
<dbReference type="SUPFAM" id="SSF54373">
    <property type="entry name" value="FAD-linked reductases, C-terminal domain"/>
    <property type="match status" value="1"/>
</dbReference>
<dbReference type="PANTHER" id="PTHR13847:SF287">
    <property type="entry name" value="FAD-DEPENDENT OXIDOREDUCTASE DOMAIN-CONTAINING PROTEIN 1"/>
    <property type="match status" value="1"/>
</dbReference>
<dbReference type="GO" id="GO:0016491">
    <property type="term" value="F:oxidoreductase activity"/>
    <property type="evidence" value="ECO:0007669"/>
    <property type="project" value="UniProtKB-KW"/>
</dbReference>
<dbReference type="InterPro" id="IPR006076">
    <property type="entry name" value="FAD-dep_OxRdtase"/>
</dbReference>
<dbReference type="PANTHER" id="PTHR13847">
    <property type="entry name" value="SARCOSINE DEHYDROGENASE-RELATED"/>
    <property type="match status" value="1"/>
</dbReference>
<evidence type="ECO:0000313" key="4">
    <source>
        <dbReference type="Proteomes" id="UP000000238"/>
    </source>
</evidence>
<name>Q2SHM6_HAHCH</name>
<dbReference type="Gene3D" id="3.50.50.60">
    <property type="entry name" value="FAD/NAD(P)-binding domain"/>
    <property type="match status" value="1"/>
</dbReference>
<dbReference type="GO" id="GO:0005737">
    <property type="term" value="C:cytoplasm"/>
    <property type="evidence" value="ECO:0007669"/>
    <property type="project" value="TreeGrafter"/>
</dbReference>
<dbReference type="PROSITE" id="PS51257">
    <property type="entry name" value="PROKAR_LIPOPROTEIN"/>
    <property type="match status" value="1"/>
</dbReference>
<reference evidence="3 4" key="1">
    <citation type="journal article" date="2005" name="Nucleic Acids Res.">
        <title>Genomic blueprint of Hahella chejuensis, a marine microbe producing an algicidal agent.</title>
        <authorList>
            <person name="Jeong H."/>
            <person name="Yim J.H."/>
            <person name="Lee C."/>
            <person name="Choi S.-H."/>
            <person name="Park Y.K."/>
            <person name="Yoon S.H."/>
            <person name="Hur C.-G."/>
            <person name="Kang H.-Y."/>
            <person name="Kim D."/>
            <person name="Lee H.H."/>
            <person name="Park K.H."/>
            <person name="Park S.-H."/>
            <person name="Park H.-S."/>
            <person name="Lee H.K."/>
            <person name="Oh T.K."/>
            <person name="Kim J.F."/>
        </authorList>
    </citation>
    <scope>NUCLEOTIDE SEQUENCE [LARGE SCALE GENOMIC DNA]</scope>
    <source>
        <strain evidence="3 4">KCTC 2396</strain>
    </source>
</reference>
<dbReference type="eggNOG" id="COG0665">
    <property type="taxonomic scope" value="Bacteria"/>
</dbReference>
<dbReference type="EMBL" id="CP000155">
    <property type="protein sequence ID" value="ABC29848.1"/>
    <property type="molecule type" value="Genomic_DNA"/>
</dbReference>
<evidence type="ECO:0000313" key="3">
    <source>
        <dbReference type="EMBL" id="ABC29848.1"/>
    </source>
</evidence>
<dbReference type="Gene3D" id="3.30.9.10">
    <property type="entry name" value="D-Amino Acid Oxidase, subunit A, domain 2"/>
    <property type="match status" value="1"/>
</dbReference>
<evidence type="ECO:0000256" key="1">
    <source>
        <dbReference type="ARBA" id="ARBA00023002"/>
    </source>
</evidence>